<dbReference type="AlphaFoldDB" id="A0A9K3KRL5"/>
<keyword evidence="8" id="KW-1185">Reference proteome</keyword>
<dbReference type="InterPro" id="IPR000863">
    <property type="entry name" value="Sulfotransferase_dom"/>
</dbReference>
<dbReference type="OrthoDB" id="411451at2759"/>
<evidence type="ECO:0000256" key="5">
    <source>
        <dbReference type="SAM" id="Phobius"/>
    </source>
</evidence>
<keyword evidence="1" id="KW-0808">Transferase</keyword>
<feature type="domain" description="Sulfotransferase" evidence="6">
    <location>
        <begin position="278"/>
        <end position="512"/>
    </location>
</feature>
<keyword evidence="5" id="KW-0472">Membrane</keyword>
<keyword evidence="5" id="KW-0812">Transmembrane</keyword>
<protein>
    <submittedName>
        <fullName evidence="7">Sulfotransferase family protein</fullName>
    </submittedName>
</protein>
<keyword evidence="5" id="KW-1133">Transmembrane helix</keyword>
<comment type="caution">
    <text evidence="7">The sequence shown here is derived from an EMBL/GenBank/DDBJ whole genome shotgun (WGS) entry which is preliminary data.</text>
</comment>
<gene>
    <name evidence="7" type="ORF">IV203_017265</name>
</gene>
<sequence>MSIRQPSSTAELSVRQKTNINSLWGKTVNQSIRKTSILVLCTVVSWAIFSLIYFITIIDRRSLAVASSSNLRLPAPRDSFKAPQGHGSMIVGITTHTEAVEEESDDISSDGKSLNSLEPITSTDDSEEDPEGDSVTQSSSGDDEEEDVLEGYIESNDAADEHENESQSSLQNIHENVEQVTHSSSGDDEEEDVPEGYIESNDAADEHENVEQVEDLVMNGAQHADENGKLFAIENSVLSDSVQQAEETCDLLPLNGGRYFWRNRQRLVDLDKTKICGPKILIIGAKRCGTTTIADMLLRHPRMRFNSCDLKNTMGGCIVGWFQGALKQGKIFDGDDFTHVRRRMSNGWLDEFGKRLPSTDGITTLTFDKSPSYMDISFFPEVVEYAKTHLPNAKIVATLCNPAERLYSEFHTLLADPYEGYKQLYWDNGVEPPTDFGAFVQLFHNEQICSEKEGFCDTNRKQYLKQGDFLHNLRPWYDTYGKDNVLVVNMDDEPSKIVKKLLHHVGEDLLPESEYPWADVAEPFTTNVNPTYEGRVSSYQYFDDQMKWLEHYYSTQNEELAMFLDEDWPRKWNCRINGDCGRFSW</sequence>
<dbReference type="EMBL" id="JAGRRH010000020">
    <property type="protein sequence ID" value="KAG7348560.1"/>
    <property type="molecule type" value="Genomic_DNA"/>
</dbReference>
<keyword evidence="2" id="KW-0325">Glycoprotein</keyword>
<evidence type="ECO:0000313" key="7">
    <source>
        <dbReference type="EMBL" id="KAG7348560.1"/>
    </source>
</evidence>
<organism evidence="7 8">
    <name type="scientific">Nitzschia inconspicua</name>
    <dbReference type="NCBI Taxonomy" id="303405"/>
    <lineage>
        <taxon>Eukaryota</taxon>
        <taxon>Sar</taxon>
        <taxon>Stramenopiles</taxon>
        <taxon>Ochrophyta</taxon>
        <taxon>Bacillariophyta</taxon>
        <taxon>Bacillariophyceae</taxon>
        <taxon>Bacillariophycidae</taxon>
        <taxon>Bacillariales</taxon>
        <taxon>Bacillariaceae</taxon>
        <taxon>Nitzschia</taxon>
    </lineage>
</organism>
<proteinExistence type="predicted"/>
<reference evidence="7" key="2">
    <citation type="submission" date="2021-04" db="EMBL/GenBank/DDBJ databases">
        <authorList>
            <person name="Podell S."/>
        </authorList>
    </citation>
    <scope>NUCLEOTIDE SEQUENCE</scope>
    <source>
        <strain evidence="7">Hildebrandi</strain>
    </source>
</reference>
<evidence type="ECO:0000256" key="4">
    <source>
        <dbReference type="SAM" id="MobiDB-lite"/>
    </source>
</evidence>
<dbReference type="GO" id="GO:0008146">
    <property type="term" value="F:sulfotransferase activity"/>
    <property type="evidence" value="ECO:0007669"/>
    <property type="project" value="InterPro"/>
</dbReference>
<dbReference type="PANTHER" id="PTHR10605:SF56">
    <property type="entry name" value="BIFUNCTIONAL HEPARAN SULFATE N-DEACETYLASE_N-SULFOTRANSFERASE"/>
    <property type="match status" value="1"/>
</dbReference>
<evidence type="ECO:0000256" key="1">
    <source>
        <dbReference type="ARBA" id="ARBA00022679"/>
    </source>
</evidence>
<feature type="binding site" evidence="3">
    <location>
        <position position="408"/>
    </location>
    <ligand>
        <name>3'-phosphoadenylyl sulfate</name>
        <dbReference type="ChEBI" id="CHEBI:58339"/>
    </ligand>
</feature>
<dbReference type="Proteomes" id="UP000693970">
    <property type="component" value="Unassembled WGS sequence"/>
</dbReference>
<feature type="transmembrane region" description="Helical" evidence="5">
    <location>
        <begin position="37"/>
        <end position="58"/>
    </location>
</feature>
<evidence type="ECO:0000313" key="8">
    <source>
        <dbReference type="Proteomes" id="UP000693970"/>
    </source>
</evidence>
<accession>A0A9K3KRL5</accession>
<name>A0A9K3KRL5_9STRA</name>
<dbReference type="PANTHER" id="PTHR10605">
    <property type="entry name" value="HEPARAN SULFATE SULFOTRANSFERASE"/>
    <property type="match status" value="1"/>
</dbReference>
<evidence type="ECO:0000256" key="3">
    <source>
        <dbReference type="PIRSR" id="PIRSR637359-2"/>
    </source>
</evidence>
<feature type="compositionally biased region" description="Polar residues" evidence="4">
    <location>
        <begin position="110"/>
        <end position="123"/>
    </location>
</feature>
<evidence type="ECO:0000256" key="2">
    <source>
        <dbReference type="ARBA" id="ARBA00023180"/>
    </source>
</evidence>
<dbReference type="Pfam" id="PF00685">
    <property type="entry name" value="Sulfotransfer_1"/>
    <property type="match status" value="1"/>
</dbReference>
<feature type="region of interest" description="Disordered" evidence="4">
    <location>
        <begin position="99"/>
        <end position="148"/>
    </location>
</feature>
<evidence type="ECO:0000259" key="6">
    <source>
        <dbReference type="Pfam" id="PF00685"/>
    </source>
</evidence>
<reference evidence="7" key="1">
    <citation type="journal article" date="2021" name="Sci. Rep.">
        <title>Diploid genomic architecture of Nitzschia inconspicua, an elite biomass production diatom.</title>
        <authorList>
            <person name="Oliver A."/>
            <person name="Podell S."/>
            <person name="Pinowska A."/>
            <person name="Traller J.C."/>
            <person name="Smith S.R."/>
            <person name="McClure R."/>
            <person name="Beliaev A."/>
            <person name="Bohutskyi P."/>
            <person name="Hill E.A."/>
            <person name="Rabines A."/>
            <person name="Zheng H."/>
            <person name="Allen L.Z."/>
            <person name="Kuo A."/>
            <person name="Grigoriev I.V."/>
            <person name="Allen A.E."/>
            <person name="Hazlebeck D."/>
            <person name="Allen E.E."/>
        </authorList>
    </citation>
    <scope>NUCLEOTIDE SEQUENCE</scope>
    <source>
        <strain evidence="7">Hildebrandi</strain>
    </source>
</reference>
<dbReference type="InterPro" id="IPR037359">
    <property type="entry name" value="NST/OST"/>
</dbReference>